<dbReference type="Proteomes" id="UP000092651">
    <property type="component" value="Unassembled WGS sequence"/>
</dbReference>
<dbReference type="RefSeq" id="WP_065394585.1">
    <property type="nucleotide sequence ID" value="NZ_JBOFOB010000538.1"/>
</dbReference>
<dbReference type="AlphaFoldDB" id="A0A1B8ZL76"/>
<feature type="signal peptide" evidence="1">
    <location>
        <begin position="1"/>
        <end position="19"/>
    </location>
</feature>
<accession>A0A1B8ZL76</accession>
<name>A0A1B8ZL76_9FLAO</name>
<dbReference type="EMBL" id="MAYH01000023">
    <property type="protein sequence ID" value="OCA72361.1"/>
    <property type="molecule type" value="Genomic_DNA"/>
</dbReference>
<comment type="caution">
    <text evidence="2">The sequence shown here is derived from an EMBL/GenBank/DDBJ whole genome shotgun (WGS) entry which is preliminary data.</text>
</comment>
<keyword evidence="1" id="KW-0732">Signal</keyword>
<evidence type="ECO:0008006" key="4">
    <source>
        <dbReference type="Google" id="ProtNLM"/>
    </source>
</evidence>
<feature type="chain" id="PRO_5008620816" description="Orotate phosphoribosyltransferase" evidence="1">
    <location>
        <begin position="20"/>
        <end position="160"/>
    </location>
</feature>
<evidence type="ECO:0000313" key="3">
    <source>
        <dbReference type="Proteomes" id="UP000092651"/>
    </source>
</evidence>
<evidence type="ECO:0000313" key="2">
    <source>
        <dbReference type="EMBL" id="OCA72361.1"/>
    </source>
</evidence>
<dbReference type="OrthoDB" id="1251473at2"/>
<evidence type="ECO:0000256" key="1">
    <source>
        <dbReference type="SAM" id="SignalP"/>
    </source>
</evidence>
<sequence length="160" mass="18120">MRKLLLGLFLTSVTVCLSAQNSSSKSINKDYYKDKTLIFNYNTSSVENFNVEGPHAGMFIQPDVKKTFEEAVSEMAKETKINLINSVDSGSDHIDSKILDITWQFQLFSAELTTKVNFNVNNQNYMSTGSFKNMGGGSERKNLKKALKNSIYNFLLEYQK</sequence>
<protein>
    <recommendedName>
        <fullName evidence="4">Orotate phosphoribosyltransferase</fullName>
    </recommendedName>
</protein>
<keyword evidence="3" id="KW-1185">Reference proteome</keyword>
<reference evidence="2 3" key="1">
    <citation type="submission" date="2016-07" db="EMBL/GenBank/DDBJ databases">
        <authorList>
            <person name="Jeong J.-J."/>
            <person name="Kim D.W."/>
            <person name="Sang M.K."/>
            <person name="Choi I.-G."/>
            <person name="Kim K.D."/>
        </authorList>
    </citation>
    <scope>NUCLEOTIDE SEQUENCE [LARGE SCALE GENOMIC DNA]</scope>
    <source>
        <strain evidence="2 3">UTM-3</strain>
    </source>
</reference>
<gene>
    <name evidence="2" type="ORF">BBI01_09540</name>
</gene>
<proteinExistence type="predicted"/>
<organism evidence="2 3">
    <name type="scientific">Chryseobacterium artocarpi</name>
    <dbReference type="NCBI Taxonomy" id="1414727"/>
    <lineage>
        <taxon>Bacteria</taxon>
        <taxon>Pseudomonadati</taxon>
        <taxon>Bacteroidota</taxon>
        <taxon>Flavobacteriia</taxon>
        <taxon>Flavobacteriales</taxon>
        <taxon>Weeksellaceae</taxon>
        <taxon>Chryseobacterium group</taxon>
        <taxon>Chryseobacterium</taxon>
    </lineage>
</organism>